<evidence type="ECO:0000313" key="2">
    <source>
        <dbReference type="Proteomes" id="UP001202248"/>
    </source>
</evidence>
<protein>
    <submittedName>
        <fullName evidence="1">BamA/TamA family outer membrane protein</fullName>
    </submittedName>
</protein>
<dbReference type="EMBL" id="JAKWBL010000004">
    <property type="protein sequence ID" value="MCH5600392.1"/>
    <property type="molecule type" value="Genomic_DNA"/>
</dbReference>
<name>A0ABS9SPW2_9BACT</name>
<reference evidence="1 2" key="1">
    <citation type="submission" date="2022-02" db="EMBL/GenBank/DDBJ databases">
        <authorList>
            <person name="Min J."/>
        </authorList>
    </citation>
    <scope>NUCLEOTIDE SEQUENCE [LARGE SCALE GENOMIC DNA]</scope>
    <source>
        <strain evidence="1 2">GR10-1</strain>
    </source>
</reference>
<dbReference type="Gene3D" id="2.40.160.50">
    <property type="entry name" value="membrane protein fhac: a member of the omp85/tpsb transporter family"/>
    <property type="match status" value="1"/>
</dbReference>
<evidence type="ECO:0000313" key="1">
    <source>
        <dbReference type="EMBL" id="MCH5600392.1"/>
    </source>
</evidence>
<dbReference type="Proteomes" id="UP001202248">
    <property type="component" value="Unassembled WGS sequence"/>
</dbReference>
<organism evidence="1 2">
    <name type="scientific">Niabella ginsengisoli</name>
    <dbReference type="NCBI Taxonomy" id="522298"/>
    <lineage>
        <taxon>Bacteria</taxon>
        <taxon>Pseudomonadati</taxon>
        <taxon>Bacteroidota</taxon>
        <taxon>Chitinophagia</taxon>
        <taxon>Chitinophagales</taxon>
        <taxon>Chitinophagaceae</taxon>
        <taxon>Niabella</taxon>
    </lineage>
</organism>
<accession>A0ABS9SPW2</accession>
<gene>
    <name evidence="1" type="ORF">MKP09_21960</name>
</gene>
<proteinExistence type="predicted"/>
<comment type="caution">
    <text evidence="1">The sequence shown here is derived from an EMBL/GenBank/DDBJ whole genome shotgun (WGS) entry which is preliminary data.</text>
</comment>
<keyword evidence="2" id="KW-1185">Reference proteome</keyword>
<sequence length="71" mass="7982">MAFFEAANGWKDYKDYNPFKLRRSVGLGMRFYLPMFGLLGFDYGIGLDRLTPGGGIKGAGKFTFMLGFEPE</sequence>